<evidence type="ECO:0000313" key="2">
    <source>
        <dbReference type="Proteomes" id="UP000230399"/>
    </source>
</evidence>
<dbReference type="AlphaFoldDB" id="A0A2M7BF15"/>
<name>A0A2M7BF15_9BACT</name>
<dbReference type="Pfam" id="PF13483">
    <property type="entry name" value="Lactamase_B_3"/>
    <property type="match status" value="1"/>
</dbReference>
<comment type="caution">
    <text evidence="1">The sequence shown here is derived from an EMBL/GenBank/DDBJ whole genome shotgun (WGS) entry which is preliminary data.</text>
</comment>
<dbReference type="InterPro" id="IPR036866">
    <property type="entry name" value="RibonucZ/Hydroxyglut_hydro"/>
</dbReference>
<dbReference type="EMBL" id="PEVD01000019">
    <property type="protein sequence ID" value="PIV01673.1"/>
    <property type="molecule type" value="Genomic_DNA"/>
</dbReference>
<dbReference type="Proteomes" id="UP000230399">
    <property type="component" value="Unassembled WGS sequence"/>
</dbReference>
<dbReference type="SUPFAM" id="SSF56281">
    <property type="entry name" value="Metallo-hydrolase/oxidoreductase"/>
    <property type="match status" value="1"/>
</dbReference>
<sequence length="217" mass="23961">MEVIYLGHSSFKFRGKSVTVVTDPYDPEYVGLKYPKTEADIVTVSHDHPDHNFISIVGGGPFVISQPGEYEIKGVSIFGFSSYHDDKQGAERGKNIIYLIEVDGFRICHLGDLGERLSSELIEEIGTADILCIPVGGKVTLGTNEAVELTAQIEPSIVLPMHFNLPGINQKIFGDLNPVDEFLSKMEVEDKTVLDKLSISKDKLPEETKVVILERKG</sequence>
<evidence type="ECO:0000313" key="1">
    <source>
        <dbReference type="EMBL" id="PIV01673.1"/>
    </source>
</evidence>
<proteinExistence type="predicted"/>
<protein>
    <submittedName>
        <fullName evidence="1">Lactamase</fullName>
    </submittedName>
</protein>
<gene>
    <name evidence="1" type="ORF">COS55_01440</name>
</gene>
<dbReference type="Gene3D" id="3.60.15.10">
    <property type="entry name" value="Ribonuclease Z/Hydroxyacylglutathione hydrolase-like"/>
    <property type="match status" value="1"/>
</dbReference>
<dbReference type="PANTHER" id="PTHR42967:SF1">
    <property type="entry name" value="MBL FOLD METALLO-HYDROLASE"/>
    <property type="match status" value="1"/>
</dbReference>
<reference evidence="2" key="1">
    <citation type="submission" date="2017-09" db="EMBL/GenBank/DDBJ databases">
        <title>Depth-based differentiation of microbial function through sediment-hosted aquifers and enrichment of novel symbionts in the deep terrestrial subsurface.</title>
        <authorList>
            <person name="Probst A.J."/>
            <person name="Ladd B."/>
            <person name="Jarett J.K."/>
            <person name="Geller-Mcgrath D.E."/>
            <person name="Sieber C.M.K."/>
            <person name="Emerson J.B."/>
            <person name="Anantharaman K."/>
            <person name="Thomas B.C."/>
            <person name="Malmstrom R."/>
            <person name="Stieglmeier M."/>
            <person name="Klingl A."/>
            <person name="Woyke T."/>
            <person name="Ryan C.M."/>
            <person name="Banfield J.F."/>
        </authorList>
    </citation>
    <scope>NUCLEOTIDE SEQUENCE [LARGE SCALE GENOMIC DNA]</scope>
</reference>
<accession>A0A2M7BF15</accession>
<organism evidence="1 2">
    <name type="scientific">Candidatus Shapirobacteria bacterium CG03_land_8_20_14_0_80_40_19</name>
    <dbReference type="NCBI Taxonomy" id="1974880"/>
    <lineage>
        <taxon>Bacteria</taxon>
        <taxon>Candidatus Shapironibacteriota</taxon>
    </lineage>
</organism>
<dbReference type="PANTHER" id="PTHR42967">
    <property type="entry name" value="METAL DEPENDENT HYDROLASE"/>
    <property type="match status" value="1"/>
</dbReference>